<name>A0A4Q9MVF8_9APHY</name>
<protein>
    <submittedName>
        <fullName evidence="1">Uncharacterized protein</fullName>
    </submittedName>
</protein>
<dbReference type="AlphaFoldDB" id="A0A4Q9MVF8"/>
<reference evidence="1" key="1">
    <citation type="submission" date="2019-01" db="EMBL/GenBank/DDBJ databases">
        <title>Draft genome sequences of three monokaryotic isolates of the white-rot basidiomycete fungus Dichomitus squalens.</title>
        <authorList>
            <consortium name="DOE Joint Genome Institute"/>
            <person name="Lopez S.C."/>
            <person name="Andreopoulos B."/>
            <person name="Pangilinan J."/>
            <person name="Lipzen A."/>
            <person name="Riley R."/>
            <person name="Ahrendt S."/>
            <person name="Ng V."/>
            <person name="Barry K."/>
            <person name="Daum C."/>
            <person name="Grigoriev I.V."/>
            <person name="Hilden K.S."/>
            <person name="Makela M.R."/>
            <person name="de Vries R.P."/>
        </authorList>
    </citation>
    <scope>NUCLEOTIDE SEQUENCE [LARGE SCALE GENOMIC DNA]</scope>
    <source>
        <strain evidence="1">OM18370.1</strain>
    </source>
</reference>
<accession>A0A4Q9MVF8</accession>
<organism evidence="1">
    <name type="scientific">Dichomitus squalens</name>
    <dbReference type="NCBI Taxonomy" id="114155"/>
    <lineage>
        <taxon>Eukaryota</taxon>
        <taxon>Fungi</taxon>
        <taxon>Dikarya</taxon>
        <taxon>Basidiomycota</taxon>
        <taxon>Agaricomycotina</taxon>
        <taxon>Agaricomycetes</taxon>
        <taxon>Polyporales</taxon>
        <taxon>Polyporaceae</taxon>
        <taxon>Dichomitus</taxon>
    </lineage>
</organism>
<dbReference type="Proteomes" id="UP000292957">
    <property type="component" value="Unassembled WGS sequence"/>
</dbReference>
<gene>
    <name evidence="1" type="ORF">BD311DRAFT_81778</name>
</gene>
<evidence type="ECO:0000313" key="1">
    <source>
        <dbReference type="EMBL" id="TBU31950.1"/>
    </source>
</evidence>
<proteinExistence type="predicted"/>
<sequence length="146" mass="15995">MSGRKPHAKGARCGDRLHREGAGLGLGTYLSMHFGTPDLTVTHHCAADWARYRMAAQPVQRVLEMWGDELEGTAGLLHSAAESPVVKKMFSLKPHARGTPRRRRLTSGRDCGFGTNDDRCRSLSFGTYSPVCFGTWESSSGRLCSV</sequence>
<dbReference type="EMBL" id="ML143397">
    <property type="protein sequence ID" value="TBU31950.1"/>
    <property type="molecule type" value="Genomic_DNA"/>
</dbReference>